<dbReference type="EMBL" id="OBQD01000006">
    <property type="protein sequence ID" value="SOC39565.1"/>
    <property type="molecule type" value="Genomic_DNA"/>
</dbReference>
<comment type="similarity">
    <text evidence="1">Belongs to the enoyl-CoA hydratase/isomerase family.</text>
</comment>
<keyword evidence="3" id="KW-0809">Transit peptide</keyword>
<name>A0A285UCD0_9HYPH</name>
<evidence type="ECO:0000256" key="2">
    <source>
        <dbReference type="ARBA" id="ARBA00022832"/>
    </source>
</evidence>
<gene>
    <name evidence="7" type="ORF">SAMN05892877_10681</name>
</gene>
<dbReference type="PANTHER" id="PTHR43602:SF1">
    <property type="entry name" value="ENOYL-COA HYDRATASE DOMAIN-CONTAINING PROTEIN 3, MITOCHONDRIAL"/>
    <property type="match status" value="1"/>
</dbReference>
<dbReference type="NCBIfam" id="NF006008">
    <property type="entry name" value="PRK08139.1"/>
    <property type="match status" value="1"/>
</dbReference>
<dbReference type="AlphaFoldDB" id="A0A285UCD0"/>
<keyword evidence="8" id="KW-1185">Reference proteome</keyword>
<dbReference type="InterPro" id="IPR052377">
    <property type="entry name" value="Mitochondrial_ECH-domain"/>
</dbReference>
<evidence type="ECO:0000256" key="4">
    <source>
        <dbReference type="ARBA" id="ARBA00023098"/>
    </source>
</evidence>
<dbReference type="GO" id="GO:0016836">
    <property type="term" value="F:hydro-lyase activity"/>
    <property type="evidence" value="ECO:0007669"/>
    <property type="project" value="TreeGrafter"/>
</dbReference>
<evidence type="ECO:0000313" key="8">
    <source>
        <dbReference type="Proteomes" id="UP000219167"/>
    </source>
</evidence>
<comment type="function">
    <text evidence="5">May play a role in fatty acid biosynthesis and insulin sensitivity.</text>
</comment>
<dbReference type="RefSeq" id="WP_097138936.1">
    <property type="nucleotide sequence ID" value="NZ_OBQD01000006.1"/>
</dbReference>
<keyword evidence="2" id="KW-0276">Fatty acid metabolism</keyword>
<organism evidence="7 8">
    <name type="scientific">Rhizobium subbaraonis</name>
    <dbReference type="NCBI Taxonomy" id="908946"/>
    <lineage>
        <taxon>Bacteria</taxon>
        <taxon>Pseudomonadati</taxon>
        <taxon>Pseudomonadota</taxon>
        <taxon>Alphaproteobacteria</taxon>
        <taxon>Hyphomicrobiales</taxon>
        <taxon>Rhizobiaceae</taxon>
        <taxon>Rhizobium/Agrobacterium group</taxon>
        <taxon>Rhizobium</taxon>
    </lineage>
</organism>
<dbReference type="Proteomes" id="UP000219167">
    <property type="component" value="Unassembled WGS sequence"/>
</dbReference>
<evidence type="ECO:0000313" key="7">
    <source>
        <dbReference type="EMBL" id="SOC39565.1"/>
    </source>
</evidence>
<dbReference type="InterPro" id="IPR029045">
    <property type="entry name" value="ClpP/crotonase-like_dom_sf"/>
</dbReference>
<proteinExistence type="inferred from homology"/>
<dbReference type="GO" id="GO:0006631">
    <property type="term" value="P:fatty acid metabolic process"/>
    <property type="evidence" value="ECO:0007669"/>
    <property type="project" value="UniProtKB-KW"/>
</dbReference>
<keyword evidence="4" id="KW-0443">Lipid metabolism</keyword>
<dbReference type="SUPFAM" id="SSF52096">
    <property type="entry name" value="ClpP/crotonase"/>
    <property type="match status" value="1"/>
</dbReference>
<evidence type="ECO:0000256" key="3">
    <source>
        <dbReference type="ARBA" id="ARBA00022946"/>
    </source>
</evidence>
<dbReference type="PANTHER" id="PTHR43602">
    <property type="match status" value="1"/>
</dbReference>
<dbReference type="CDD" id="cd06558">
    <property type="entry name" value="crotonase-like"/>
    <property type="match status" value="1"/>
</dbReference>
<dbReference type="Gene3D" id="3.90.226.10">
    <property type="entry name" value="2-enoyl-CoA Hydratase, Chain A, domain 1"/>
    <property type="match status" value="1"/>
</dbReference>
<sequence length="275" mass="29145">MADVVQLRKSEGNGLLSEERHDAVLRLTLANPPANALSIALMEALSAALDKAAADDGIRVVVLAATGSLFSAGHDLKEMTAHRADADGGRSFFEKTMRMCADLMLKIAGLPQPVIAEIDGLATAAGCQLVATADLAICTDTSTFCTPGVNIGLFCSTPMVAVTRAAHPKQAMEMLLTGETIDASTAKDFGLVNRIVPKQYLRQVVDKYAAVIASKSPEALRIGKAAYRAQAGLPLPEAYDTAISIMVDNMLRDDAKEGIGAFLEKRMPEWKGSPE</sequence>
<evidence type="ECO:0000256" key="1">
    <source>
        <dbReference type="ARBA" id="ARBA00005254"/>
    </source>
</evidence>
<dbReference type="InterPro" id="IPR014748">
    <property type="entry name" value="Enoyl-CoA_hydra_C"/>
</dbReference>
<reference evidence="7 8" key="1">
    <citation type="submission" date="2017-08" db="EMBL/GenBank/DDBJ databases">
        <authorList>
            <person name="de Groot N.N."/>
        </authorList>
    </citation>
    <scope>NUCLEOTIDE SEQUENCE [LARGE SCALE GENOMIC DNA]</scope>
    <source>
        <strain evidence="7 8">JC85</strain>
    </source>
</reference>
<dbReference type="InterPro" id="IPR001753">
    <property type="entry name" value="Enoyl-CoA_hydra/iso"/>
</dbReference>
<evidence type="ECO:0000256" key="5">
    <source>
        <dbReference type="ARBA" id="ARBA00037410"/>
    </source>
</evidence>
<dbReference type="Gene3D" id="1.10.12.10">
    <property type="entry name" value="Lyase 2-enoyl-coa Hydratase, Chain A, domain 2"/>
    <property type="match status" value="1"/>
</dbReference>
<evidence type="ECO:0000256" key="6">
    <source>
        <dbReference type="ARBA" id="ARBA00040545"/>
    </source>
</evidence>
<accession>A0A285UCD0</accession>
<protein>
    <recommendedName>
        <fullName evidence="6">Enoyl-CoA hydratase domain-containing protein 3, mitochondrial</fullName>
    </recommendedName>
</protein>
<dbReference type="OrthoDB" id="9795613at2"/>
<dbReference type="Pfam" id="PF00378">
    <property type="entry name" value="ECH_1"/>
    <property type="match status" value="1"/>
</dbReference>